<evidence type="ECO:0000313" key="2">
    <source>
        <dbReference type="EMBL" id="CCF82858.1"/>
    </source>
</evidence>
<dbReference type="RefSeq" id="WP_008475337.1">
    <property type="nucleotide sequence ID" value="NZ_CAGS01000068.1"/>
</dbReference>
<comment type="caution">
    <text evidence="2">The sequence shown here is derived from an EMBL/GenBank/DDBJ whole genome shotgun (WGS) entry which is preliminary data.</text>
</comment>
<gene>
    <name evidence="2" type="ORF">NITHO_160015</name>
</gene>
<organism evidence="2 3">
    <name type="scientific">Nitrolancea hollandica Lb</name>
    <dbReference type="NCBI Taxonomy" id="1129897"/>
    <lineage>
        <taxon>Bacteria</taxon>
        <taxon>Pseudomonadati</taxon>
        <taxon>Thermomicrobiota</taxon>
        <taxon>Thermomicrobia</taxon>
        <taxon>Sphaerobacterales</taxon>
        <taxon>Sphaerobacterineae</taxon>
        <taxon>Sphaerobacteraceae</taxon>
        <taxon>Nitrolancea</taxon>
    </lineage>
</organism>
<keyword evidence="3" id="KW-1185">Reference proteome</keyword>
<sequence length="330" mass="36999">MLRKDQTFAERPRFTRGFRFTLVLILTIPMVAFWPDLSGARDTRAAPAPPTTTSRYMKTVDPWTLYTLGCNHGKAAESGVVILDFGQPWWDGTTYGTILFDKGLSFASIAEIEQASVNFLQGYWDCAPSWTHLRLVIGTNNYRGSTTYEHGQAWGNLVNRVNQWIVRGDDYSARESARGGNDIELDWNTPAATRAWVDGYASASGYPFYNYGDCAGCPSDLNPSSKPHNGWTLEDVWYVSWGAAPAWPLPQIYHQEGHNAAQWQALSRYSYDVHGEPMVFLGALTQWSAAGKCCTNTPGDGWTQLWDALASDYRTAQNFLDRSTDITWDN</sequence>
<name>I4EDU6_9BACT</name>
<dbReference type="EMBL" id="CAGS01000068">
    <property type="protein sequence ID" value="CCF82858.1"/>
    <property type="molecule type" value="Genomic_DNA"/>
</dbReference>
<evidence type="ECO:0000313" key="3">
    <source>
        <dbReference type="Proteomes" id="UP000004221"/>
    </source>
</evidence>
<evidence type="ECO:0000256" key="1">
    <source>
        <dbReference type="SAM" id="Phobius"/>
    </source>
</evidence>
<protein>
    <recommendedName>
        <fullName evidence="4">GH26 domain-containing protein</fullName>
    </recommendedName>
</protein>
<dbReference type="AlphaFoldDB" id="I4EDU6"/>
<proteinExistence type="predicted"/>
<keyword evidence="1" id="KW-1133">Transmembrane helix</keyword>
<reference evidence="2 3" key="1">
    <citation type="journal article" date="2012" name="ISME J.">
        <title>Nitrification expanded: discovery, physiology and genomics of a nitrite-oxidizing bacterium from the phylum Chloroflexi.</title>
        <authorList>
            <person name="Sorokin D.Y."/>
            <person name="Lucker S."/>
            <person name="Vejmelkova D."/>
            <person name="Kostrikina N.A."/>
            <person name="Kleerebezem R."/>
            <person name="Rijpstra W.I."/>
            <person name="Damste J.S."/>
            <person name="Le Paslier D."/>
            <person name="Muyzer G."/>
            <person name="Wagner M."/>
            <person name="van Loosdrecht M.C."/>
            <person name="Daims H."/>
        </authorList>
    </citation>
    <scope>NUCLEOTIDE SEQUENCE [LARGE SCALE GENOMIC DNA]</scope>
    <source>
        <strain evidence="3">none</strain>
    </source>
</reference>
<evidence type="ECO:0008006" key="4">
    <source>
        <dbReference type="Google" id="ProtNLM"/>
    </source>
</evidence>
<keyword evidence="1" id="KW-0812">Transmembrane</keyword>
<keyword evidence="1" id="KW-0472">Membrane</keyword>
<feature type="transmembrane region" description="Helical" evidence="1">
    <location>
        <begin position="20"/>
        <end position="37"/>
    </location>
</feature>
<accession>I4EDU6</accession>
<dbReference type="Proteomes" id="UP000004221">
    <property type="component" value="Unassembled WGS sequence"/>
</dbReference>
<dbReference type="OrthoDB" id="2957541at2"/>